<sequence length="152" mass="16998">MSDSIVEIYNLLYRYVDAIDTARFDDAATLFDHGAVVAGGERIEGRQAIAALWRSWVRLYPDGMPHTRHLVTNPLVELDDDDGARARCHSQWTLLQATAGFPLQVVATGRYDDRFIRVDGQWHFAERIYLGVDLVGDTSAHMLLPLGGNQNG</sequence>
<dbReference type="SUPFAM" id="SSF54427">
    <property type="entry name" value="NTF2-like"/>
    <property type="match status" value="1"/>
</dbReference>
<dbReference type="InterPro" id="IPR037401">
    <property type="entry name" value="SnoaL-like"/>
</dbReference>
<reference evidence="2 3" key="1">
    <citation type="submission" date="2019-08" db="EMBL/GenBank/DDBJ databases">
        <title>Complete genome sequence of Rhodanobacter glycinis strain T01E-68 isolated from tomato root.</title>
        <authorList>
            <person name="Weon H.-Y."/>
            <person name="Lee S.A."/>
        </authorList>
    </citation>
    <scope>NUCLEOTIDE SEQUENCE [LARGE SCALE GENOMIC DNA]</scope>
    <source>
        <strain evidence="2 3">T01E-68</strain>
    </source>
</reference>
<feature type="domain" description="SnoaL-like" evidence="1">
    <location>
        <begin position="4"/>
        <end position="127"/>
    </location>
</feature>
<accession>A0A5B9DZI7</accession>
<evidence type="ECO:0000313" key="2">
    <source>
        <dbReference type="EMBL" id="QEE23376.1"/>
    </source>
</evidence>
<name>A0A5B9DZI7_9GAMM</name>
<dbReference type="RefSeq" id="WP_147626133.1">
    <property type="nucleotide sequence ID" value="NZ_CP042807.1"/>
</dbReference>
<dbReference type="Gene3D" id="3.10.450.50">
    <property type="match status" value="1"/>
</dbReference>
<dbReference type="InterPro" id="IPR032710">
    <property type="entry name" value="NTF2-like_dom_sf"/>
</dbReference>
<dbReference type="EMBL" id="CP042807">
    <property type="protein sequence ID" value="QEE23376.1"/>
    <property type="molecule type" value="Genomic_DNA"/>
</dbReference>
<evidence type="ECO:0000313" key="3">
    <source>
        <dbReference type="Proteomes" id="UP000321807"/>
    </source>
</evidence>
<dbReference type="KEGG" id="rgl:CS053_01845"/>
<evidence type="ECO:0000259" key="1">
    <source>
        <dbReference type="Pfam" id="PF13577"/>
    </source>
</evidence>
<gene>
    <name evidence="2" type="ORF">CS053_01845</name>
</gene>
<dbReference type="AlphaFoldDB" id="A0A5B9DZI7"/>
<organism evidence="2 3">
    <name type="scientific">Rhodanobacter glycinis</name>
    <dbReference type="NCBI Taxonomy" id="582702"/>
    <lineage>
        <taxon>Bacteria</taxon>
        <taxon>Pseudomonadati</taxon>
        <taxon>Pseudomonadota</taxon>
        <taxon>Gammaproteobacteria</taxon>
        <taxon>Lysobacterales</taxon>
        <taxon>Rhodanobacteraceae</taxon>
        <taxon>Rhodanobacter</taxon>
    </lineage>
</organism>
<proteinExistence type="predicted"/>
<protein>
    <submittedName>
        <fullName evidence="2">Nuclear transport factor 2 family protein</fullName>
    </submittedName>
</protein>
<dbReference type="Pfam" id="PF13577">
    <property type="entry name" value="SnoaL_4"/>
    <property type="match status" value="1"/>
</dbReference>
<dbReference type="Proteomes" id="UP000321807">
    <property type="component" value="Chromosome"/>
</dbReference>